<dbReference type="Proteomes" id="UP000548304">
    <property type="component" value="Unassembled WGS sequence"/>
</dbReference>
<evidence type="ECO:0000313" key="5">
    <source>
        <dbReference type="Proteomes" id="UP000548304"/>
    </source>
</evidence>
<dbReference type="GO" id="GO:0003677">
    <property type="term" value="F:DNA binding"/>
    <property type="evidence" value="ECO:0007669"/>
    <property type="project" value="TreeGrafter"/>
</dbReference>
<keyword evidence="1" id="KW-0805">Transcription regulation</keyword>
<keyword evidence="2" id="KW-0804">Transcription</keyword>
<dbReference type="Gene3D" id="1.25.40.10">
    <property type="entry name" value="Tetratricopeptide repeat domain"/>
    <property type="match status" value="1"/>
</dbReference>
<dbReference type="CDD" id="cd15831">
    <property type="entry name" value="BTAD"/>
    <property type="match status" value="1"/>
</dbReference>
<dbReference type="SMART" id="SM01043">
    <property type="entry name" value="BTAD"/>
    <property type="match status" value="1"/>
</dbReference>
<dbReference type="SUPFAM" id="SSF48452">
    <property type="entry name" value="TPR-like"/>
    <property type="match status" value="1"/>
</dbReference>
<reference evidence="4 5" key="1">
    <citation type="submission" date="2020-07" db="EMBL/GenBank/DDBJ databases">
        <title>Genomic Encyclopedia of Type Strains, Phase III (KMG-III): the genomes of soil and plant-associated and newly described type strains.</title>
        <authorList>
            <person name="Whitman W."/>
        </authorList>
    </citation>
    <scope>NUCLEOTIDE SEQUENCE [LARGE SCALE GENOMIC DNA]</scope>
    <source>
        <strain evidence="4 5">CECT 8576</strain>
    </source>
</reference>
<accession>A0A852YRY1</accession>
<dbReference type="PANTHER" id="PTHR35807:SF1">
    <property type="entry name" value="TRANSCRIPTIONAL REGULATOR REDD"/>
    <property type="match status" value="1"/>
</dbReference>
<dbReference type="InterPro" id="IPR011990">
    <property type="entry name" value="TPR-like_helical_dom_sf"/>
</dbReference>
<sequence length="99" mass="11193">MIEQLVDLDITLGRHDRIIGELRALTAEFPLRERLCTQLITALGRSGRRAEAVRVFRSSWEHVVSEAGIEPSRDLDDAFHGALADDPRVIPQWPPYSSE</sequence>
<dbReference type="GO" id="GO:0006355">
    <property type="term" value="P:regulation of DNA-templated transcription"/>
    <property type="evidence" value="ECO:0007669"/>
    <property type="project" value="TreeGrafter"/>
</dbReference>
<gene>
    <name evidence="4" type="ORF">FHR84_000795</name>
</gene>
<name>A0A852YRY1_9ACTN</name>
<comment type="caution">
    <text evidence="4">The sequence shown here is derived from an EMBL/GenBank/DDBJ whole genome shotgun (WGS) entry which is preliminary data.</text>
</comment>
<dbReference type="RefSeq" id="WP_179534010.1">
    <property type="nucleotide sequence ID" value="NZ_JACBYW010000001.1"/>
</dbReference>
<evidence type="ECO:0000256" key="2">
    <source>
        <dbReference type="ARBA" id="ARBA00023163"/>
    </source>
</evidence>
<organism evidence="4 5">
    <name type="scientific">Actinopolyspora biskrensis</name>
    <dbReference type="NCBI Taxonomy" id="1470178"/>
    <lineage>
        <taxon>Bacteria</taxon>
        <taxon>Bacillati</taxon>
        <taxon>Actinomycetota</taxon>
        <taxon>Actinomycetes</taxon>
        <taxon>Actinopolysporales</taxon>
        <taxon>Actinopolysporaceae</taxon>
        <taxon>Actinopolyspora</taxon>
    </lineage>
</organism>
<dbReference type="InterPro" id="IPR005158">
    <property type="entry name" value="BTAD"/>
</dbReference>
<evidence type="ECO:0000256" key="1">
    <source>
        <dbReference type="ARBA" id="ARBA00023015"/>
    </source>
</evidence>
<dbReference type="PANTHER" id="PTHR35807">
    <property type="entry name" value="TRANSCRIPTIONAL REGULATOR REDD-RELATED"/>
    <property type="match status" value="1"/>
</dbReference>
<protein>
    <submittedName>
        <fullName evidence="4">Pentatricopeptide repeat protein</fullName>
    </submittedName>
</protein>
<dbReference type="AlphaFoldDB" id="A0A852YRY1"/>
<proteinExistence type="predicted"/>
<evidence type="ECO:0000313" key="4">
    <source>
        <dbReference type="EMBL" id="NYH77481.1"/>
    </source>
</evidence>
<keyword evidence="5" id="KW-1185">Reference proteome</keyword>
<evidence type="ECO:0000259" key="3">
    <source>
        <dbReference type="SMART" id="SM01043"/>
    </source>
</evidence>
<dbReference type="Pfam" id="PF03704">
    <property type="entry name" value="BTAD"/>
    <property type="match status" value="1"/>
</dbReference>
<dbReference type="EMBL" id="JACBYW010000001">
    <property type="protein sequence ID" value="NYH77481.1"/>
    <property type="molecule type" value="Genomic_DNA"/>
</dbReference>
<dbReference type="InterPro" id="IPR051677">
    <property type="entry name" value="AfsR-DnrI-RedD_regulator"/>
</dbReference>
<feature type="domain" description="Bacterial transcriptional activator" evidence="3">
    <location>
        <begin position="1"/>
        <end position="83"/>
    </location>
</feature>